<evidence type="ECO:0000256" key="2">
    <source>
        <dbReference type="ARBA" id="ARBA00012411"/>
    </source>
</evidence>
<comment type="activity regulation">
    <text evidence="10">Activated by threonine and tyrosine phosphorylation.</text>
</comment>
<evidence type="ECO:0000256" key="10">
    <source>
        <dbReference type="RuleBase" id="RU361165"/>
    </source>
</evidence>
<evidence type="ECO:0000256" key="6">
    <source>
        <dbReference type="ARBA" id="ARBA00022741"/>
    </source>
</evidence>
<evidence type="ECO:0000256" key="5">
    <source>
        <dbReference type="ARBA" id="ARBA00022679"/>
    </source>
</evidence>
<name>B6AG25_CRYMR</name>
<comment type="similarity">
    <text evidence="10">Belongs to the protein kinase superfamily. Ser/Thr protein kinase family. MAP kinase subfamily.</text>
</comment>
<feature type="binding site" evidence="9">
    <location>
        <position position="53"/>
    </location>
    <ligand>
        <name>ATP</name>
        <dbReference type="ChEBI" id="CHEBI:30616"/>
    </ligand>
</feature>
<dbReference type="PANTHER" id="PTHR24055">
    <property type="entry name" value="MITOGEN-ACTIVATED PROTEIN KINASE"/>
    <property type="match status" value="1"/>
</dbReference>
<dbReference type="AlphaFoldDB" id="B6AG25"/>
<evidence type="ECO:0000256" key="4">
    <source>
        <dbReference type="ARBA" id="ARBA00022553"/>
    </source>
</evidence>
<dbReference type="EMBL" id="DS989732">
    <property type="protein sequence ID" value="EEA07166.1"/>
    <property type="molecule type" value="Genomic_DNA"/>
</dbReference>
<dbReference type="InterPro" id="IPR008271">
    <property type="entry name" value="Ser/Thr_kinase_AS"/>
</dbReference>
<organism evidence="13 14">
    <name type="scientific">Cryptosporidium muris (strain RN66)</name>
    <dbReference type="NCBI Taxonomy" id="441375"/>
    <lineage>
        <taxon>Eukaryota</taxon>
        <taxon>Sar</taxon>
        <taxon>Alveolata</taxon>
        <taxon>Apicomplexa</taxon>
        <taxon>Conoidasida</taxon>
        <taxon>Coccidia</taxon>
        <taxon>Eucoccidiorida</taxon>
        <taxon>Eimeriorina</taxon>
        <taxon>Cryptosporidiidae</taxon>
        <taxon>Cryptosporidium</taxon>
    </lineage>
</organism>
<keyword evidence="6 9" id="KW-0547">Nucleotide-binding</keyword>
<feature type="region of interest" description="Disordered" evidence="11">
    <location>
        <begin position="469"/>
        <end position="490"/>
    </location>
</feature>
<dbReference type="eggNOG" id="KOG0660">
    <property type="taxonomic scope" value="Eukaryota"/>
</dbReference>
<evidence type="ECO:0000256" key="1">
    <source>
        <dbReference type="ARBA" id="ARBA00001946"/>
    </source>
</evidence>
<evidence type="ECO:0000313" key="14">
    <source>
        <dbReference type="Proteomes" id="UP000001460"/>
    </source>
</evidence>
<dbReference type="Proteomes" id="UP000001460">
    <property type="component" value="Unassembled WGS sequence"/>
</dbReference>
<dbReference type="VEuPathDB" id="CryptoDB:CMU_000360"/>
<dbReference type="Gene3D" id="1.10.510.10">
    <property type="entry name" value="Transferase(Phosphotransferase) domain 1"/>
    <property type="match status" value="1"/>
</dbReference>
<evidence type="ECO:0000256" key="8">
    <source>
        <dbReference type="ARBA" id="ARBA00022840"/>
    </source>
</evidence>
<keyword evidence="8 9" id="KW-0067">ATP-binding</keyword>
<sequence>MVIMRSIAVAVEEGNVYLVPEFYKYIKKVGSGAYGCVASFYDRSKGKYIAVKKILDAFQDLIDAKRILREIKLLRQLHHENILSIIDLLPPESPYFNDIYIVTELMETDLHRVIYSKQTLTNEHIQYFMYQILRGLSYLHSVNIIHRDLKPSNILVNLSCDLKICDFGLARGNIGNLDSNTDDLTDYVVTRWYRAPEIILCVNRYDKAVDVWSAGCIFAELIKRSALFAGHDHLDQLKEIISLLGTPNKEDLDEWLPCKGNTENARKYLETLPYYRGRTFFSLFPDYNHPLAIDLLNKMLCFNPKKRITVDDALMHPYFNGIYVGNNKSCNDTKDSTDNTDKKWIANKGNLVSNSTIDWSFDKFEPTKRLLQNKIYEEIADLHPEMLIRDFQHLNSLGINIPRKHLPLLRSKGLVANTICSDRINSYVLDTLLSTTSSSSSSSTPANSFSITSPLDIVKKLSVVGKQKRLANSQPIPKNQSEQSTEGQKRSIARDMCYSLPTSSKAVSAYCTYPELSYMGDHSTNDKINHSFDVLRTKMALYVKDRKNSYISN</sequence>
<dbReference type="SUPFAM" id="SSF56112">
    <property type="entry name" value="Protein kinase-like (PK-like)"/>
    <property type="match status" value="1"/>
</dbReference>
<dbReference type="SMART" id="SM00220">
    <property type="entry name" value="S_TKc"/>
    <property type="match status" value="1"/>
</dbReference>
<dbReference type="Gene3D" id="3.30.200.20">
    <property type="entry name" value="Phosphorylase Kinase, domain 1"/>
    <property type="match status" value="1"/>
</dbReference>
<protein>
    <recommendedName>
        <fullName evidence="2 10">Mitogen-activated protein kinase</fullName>
        <ecNumber evidence="2 10">2.7.11.24</ecNumber>
    </recommendedName>
</protein>
<accession>B6AG25</accession>
<dbReference type="FunFam" id="3.30.200.20:FF:000028">
    <property type="entry name" value="Mitogen-activated protein kinase"/>
    <property type="match status" value="1"/>
</dbReference>
<dbReference type="Pfam" id="PF00069">
    <property type="entry name" value="Pkinase"/>
    <property type="match status" value="1"/>
</dbReference>
<dbReference type="InterPro" id="IPR050117">
    <property type="entry name" value="MAPK"/>
</dbReference>
<dbReference type="InterPro" id="IPR000719">
    <property type="entry name" value="Prot_kinase_dom"/>
</dbReference>
<dbReference type="InterPro" id="IPR017441">
    <property type="entry name" value="Protein_kinase_ATP_BS"/>
</dbReference>
<evidence type="ECO:0000256" key="9">
    <source>
        <dbReference type="PROSITE-ProRule" id="PRU10141"/>
    </source>
</evidence>
<evidence type="ECO:0000256" key="3">
    <source>
        <dbReference type="ARBA" id="ARBA00022527"/>
    </source>
</evidence>
<dbReference type="EC" id="2.7.11.24" evidence="2 10"/>
<dbReference type="GeneID" id="6996798"/>
<keyword evidence="4" id="KW-0597">Phosphoprotein</keyword>
<evidence type="ECO:0000256" key="11">
    <source>
        <dbReference type="SAM" id="MobiDB-lite"/>
    </source>
</evidence>
<dbReference type="GO" id="GO:0004707">
    <property type="term" value="F:MAP kinase activity"/>
    <property type="evidence" value="ECO:0007669"/>
    <property type="project" value="UniProtKB-EC"/>
</dbReference>
<dbReference type="InterPro" id="IPR011009">
    <property type="entry name" value="Kinase-like_dom_sf"/>
</dbReference>
<dbReference type="FunFam" id="1.10.510.10:FF:000040">
    <property type="entry name" value="Mitogen-activated protein kinase"/>
    <property type="match status" value="1"/>
</dbReference>
<dbReference type="PROSITE" id="PS01351">
    <property type="entry name" value="MAPK"/>
    <property type="match status" value="1"/>
</dbReference>
<keyword evidence="7 10" id="KW-0418">Kinase</keyword>
<dbReference type="InterPro" id="IPR003527">
    <property type="entry name" value="MAP_kinase_CS"/>
</dbReference>
<dbReference type="PROSITE" id="PS50011">
    <property type="entry name" value="PROTEIN_KINASE_DOM"/>
    <property type="match status" value="1"/>
</dbReference>
<dbReference type="PROSITE" id="PS00108">
    <property type="entry name" value="PROTEIN_KINASE_ST"/>
    <property type="match status" value="1"/>
</dbReference>
<evidence type="ECO:0000259" key="12">
    <source>
        <dbReference type="PROSITE" id="PS50011"/>
    </source>
</evidence>
<dbReference type="RefSeq" id="XP_002141515.1">
    <property type="nucleotide sequence ID" value="XM_002141479.1"/>
</dbReference>
<dbReference type="OrthoDB" id="192887at2759"/>
<dbReference type="OMA" id="YIVTDCM"/>
<dbReference type="CDD" id="cd07834">
    <property type="entry name" value="STKc_MAPK"/>
    <property type="match status" value="1"/>
</dbReference>
<evidence type="ECO:0000313" key="13">
    <source>
        <dbReference type="EMBL" id="EEA07166.1"/>
    </source>
</evidence>
<evidence type="ECO:0000256" key="7">
    <source>
        <dbReference type="ARBA" id="ARBA00022777"/>
    </source>
</evidence>
<keyword evidence="5 10" id="KW-0808">Transferase</keyword>
<comment type="catalytic activity">
    <reaction evidence="10">
        <text>L-threonyl-[protein] + ATP = O-phospho-L-threonyl-[protein] + ADP + H(+)</text>
        <dbReference type="Rhea" id="RHEA:46608"/>
        <dbReference type="Rhea" id="RHEA-COMP:11060"/>
        <dbReference type="Rhea" id="RHEA-COMP:11605"/>
        <dbReference type="ChEBI" id="CHEBI:15378"/>
        <dbReference type="ChEBI" id="CHEBI:30013"/>
        <dbReference type="ChEBI" id="CHEBI:30616"/>
        <dbReference type="ChEBI" id="CHEBI:61977"/>
        <dbReference type="ChEBI" id="CHEBI:456216"/>
        <dbReference type="EC" id="2.7.11.24"/>
    </reaction>
</comment>
<keyword evidence="14" id="KW-1185">Reference proteome</keyword>
<reference evidence="13" key="1">
    <citation type="submission" date="2008-06" db="EMBL/GenBank/DDBJ databases">
        <authorList>
            <person name="Lorenzi H."/>
            <person name="Inman J."/>
            <person name="Miller J."/>
            <person name="Schobel S."/>
            <person name="Amedeo P."/>
            <person name="Caler E.V."/>
            <person name="da Silva J."/>
        </authorList>
    </citation>
    <scope>NUCLEOTIDE SEQUENCE [LARGE SCALE GENOMIC DNA]</scope>
    <source>
        <strain evidence="13">RN66</strain>
    </source>
</reference>
<keyword evidence="10" id="KW-0460">Magnesium</keyword>
<comment type="cofactor">
    <cofactor evidence="1 10">
        <name>Mg(2+)</name>
        <dbReference type="ChEBI" id="CHEBI:18420"/>
    </cofactor>
</comment>
<dbReference type="GO" id="GO:0005524">
    <property type="term" value="F:ATP binding"/>
    <property type="evidence" value="ECO:0007669"/>
    <property type="project" value="UniProtKB-UniRule"/>
</dbReference>
<keyword evidence="3 10" id="KW-0723">Serine/threonine-protein kinase</keyword>
<proteinExistence type="inferred from homology"/>
<dbReference type="STRING" id="441375.B6AG25"/>
<gene>
    <name evidence="13" type="ORF">CMU_000360</name>
</gene>
<feature type="compositionally biased region" description="Polar residues" evidence="11">
    <location>
        <begin position="470"/>
        <end position="486"/>
    </location>
</feature>
<feature type="domain" description="Protein kinase" evidence="12">
    <location>
        <begin position="23"/>
        <end position="319"/>
    </location>
</feature>
<dbReference type="PROSITE" id="PS00107">
    <property type="entry name" value="PROTEIN_KINASE_ATP"/>
    <property type="match status" value="1"/>
</dbReference>